<feature type="transmembrane region" description="Helical" evidence="9">
    <location>
        <begin position="27"/>
        <end position="48"/>
    </location>
</feature>
<evidence type="ECO:0000256" key="4">
    <source>
        <dbReference type="ARBA" id="ARBA00022475"/>
    </source>
</evidence>
<evidence type="ECO:0000256" key="9">
    <source>
        <dbReference type="RuleBase" id="RU365093"/>
    </source>
</evidence>
<name>A0A3G4VFN0_9VIBR</name>
<evidence type="ECO:0000256" key="3">
    <source>
        <dbReference type="ARBA" id="ARBA00022448"/>
    </source>
</evidence>
<dbReference type="Gene3D" id="2.40.30.170">
    <property type="match status" value="1"/>
</dbReference>
<dbReference type="InterPro" id="IPR050739">
    <property type="entry name" value="MFP"/>
</dbReference>
<dbReference type="Gene3D" id="1.10.287.470">
    <property type="entry name" value="Helix hairpin bin"/>
    <property type="match status" value="1"/>
</dbReference>
<reference evidence="12 13" key="1">
    <citation type="submission" date="2018-11" db="EMBL/GenBank/DDBJ databases">
        <title>Complete Genome Sequence of Vbrio mediterranei 117-T6: a Potential Pathogen Bacteria Isolated from the Conchocelis of Pyropia.</title>
        <authorList>
            <person name="Liu Q."/>
        </authorList>
    </citation>
    <scope>NUCLEOTIDE SEQUENCE [LARGE SCALE GENOMIC DNA]</scope>
    <source>
        <strain evidence="12 13">117-T6</strain>
    </source>
</reference>
<organism evidence="12 13">
    <name type="scientific">Vibrio mediterranei</name>
    <dbReference type="NCBI Taxonomy" id="689"/>
    <lineage>
        <taxon>Bacteria</taxon>
        <taxon>Pseudomonadati</taxon>
        <taxon>Pseudomonadota</taxon>
        <taxon>Gammaproteobacteria</taxon>
        <taxon>Vibrionales</taxon>
        <taxon>Vibrionaceae</taxon>
        <taxon>Vibrio</taxon>
    </lineage>
</organism>
<evidence type="ECO:0000256" key="7">
    <source>
        <dbReference type="ARBA" id="ARBA00022989"/>
    </source>
</evidence>
<dbReference type="AlphaFoldDB" id="A0A3G4VFN0"/>
<protein>
    <recommendedName>
        <fullName evidence="9">Membrane fusion protein (MFP) family protein</fullName>
    </recommendedName>
</protein>
<comment type="subcellular location">
    <subcellularLocation>
        <location evidence="1 9">Cell inner membrane</location>
        <topology evidence="1 9">Single-pass membrane protein</topology>
    </subcellularLocation>
</comment>
<dbReference type="GO" id="GO:0005886">
    <property type="term" value="C:plasma membrane"/>
    <property type="evidence" value="ECO:0007669"/>
    <property type="project" value="UniProtKB-SubCell"/>
</dbReference>
<dbReference type="InterPro" id="IPR010129">
    <property type="entry name" value="T1SS_HlyD"/>
</dbReference>
<keyword evidence="7 9" id="KW-1133">Transmembrane helix</keyword>
<dbReference type="EMBL" id="CP033578">
    <property type="protein sequence ID" value="AYV23637.1"/>
    <property type="molecule type" value="Genomic_DNA"/>
</dbReference>
<evidence type="ECO:0000256" key="1">
    <source>
        <dbReference type="ARBA" id="ARBA00004377"/>
    </source>
</evidence>
<gene>
    <name evidence="12" type="ORF">ECB94_20345</name>
</gene>
<evidence type="ECO:0000256" key="6">
    <source>
        <dbReference type="ARBA" id="ARBA00022692"/>
    </source>
</evidence>
<evidence type="ECO:0000259" key="10">
    <source>
        <dbReference type="Pfam" id="PF25917"/>
    </source>
</evidence>
<dbReference type="NCBIfam" id="TIGR01843">
    <property type="entry name" value="type_I_hlyD"/>
    <property type="match status" value="1"/>
</dbReference>
<keyword evidence="6 9" id="KW-0812">Transmembrane</keyword>
<dbReference type="PANTHER" id="PTHR30386">
    <property type="entry name" value="MEMBRANE FUSION SUBUNIT OF EMRAB-TOLC MULTIDRUG EFFLUX PUMP"/>
    <property type="match status" value="1"/>
</dbReference>
<evidence type="ECO:0000256" key="5">
    <source>
        <dbReference type="ARBA" id="ARBA00022519"/>
    </source>
</evidence>
<dbReference type="PRINTS" id="PR01490">
    <property type="entry name" value="RTXTOXIND"/>
</dbReference>
<dbReference type="Pfam" id="PF26002">
    <property type="entry name" value="Beta-barrel_AprE"/>
    <property type="match status" value="1"/>
</dbReference>
<dbReference type="Pfam" id="PF25917">
    <property type="entry name" value="BSH_RND"/>
    <property type="match status" value="1"/>
</dbReference>
<feature type="domain" description="AprE-like beta-barrel" evidence="11">
    <location>
        <begin position="334"/>
        <end position="424"/>
    </location>
</feature>
<proteinExistence type="inferred from homology"/>
<evidence type="ECO:0000313" key="12">
    <source>
        <dbReference type="EMBL" id="AYV23637.1"/>
    </source>
</evidence>
<feature type="domain" description="Multidrug resistance protein MdtA-like barrel-sandwich hybrid" evidence="10">
    <location>
        <begin position="69"/>
        <end position="320"/>
    </location>
</feature>
<keyword evidence="8 9" id="KW-0472">Membrane</keyword>
<evidence type="ECO:0000259" key="11">
    <source>
        <dbReference type="Pfam" id="PF26002"/>
    </source>
</evidence>
<accession>A0A3G4VFN0</accession>
<dbReference type="Gene3D" id="2.40.50.100">
    <property type="match status" value="1"/>
</dbReference>
<dbReference type="GO" id="GO:0015031">
    <property type="term" value="P:protein transport"/>
    <property type="evidence" value="ECO:0007669"/>
    <property type="project" value="InterPro"/>
</dbReference>
<comment type="similarity">
    <text evidence="2 9">Belongs to the membrane fusion protein (MFP) (TC 8.A.1) family.</text>
</comment>
<evidence type="ECO:0000313" key="13">
    <source>
        <dbReference type="Proteomes" id="UP000279760"/>
    </source>
</evidence>
<dbReference type="InterPro" id="IPR058625">
    <property type="entry name" value="MdtA-like_BSH"/>
</dbReference>
<sequence length="448" mass="50833">MNIKHKDELLNHAPLWQQIRHSYPNRLVSLSVWVILGALFLLIIWASVSKVNTFVVARGHVKPMAQNIVIQSQAEGVLEQFVIQVGDQVAKGDLIAVIDGRAIDSDIHVTRYQMTRLKERIRRLEAELAETPYLIENPPRSAQKLEMTLFDARKGAYGATIAAKKETLLSLDERIQSLHQEQSVVIEQISLQTSLVKERRRLYEQEKDKYRRTGPKREAFLDSQKQLLEMQRKKTSLLSGITSLTTEAKTTLSDLKRYISQHKVDVSDQLVSATREYIALKQQLVSAQSQQRLSKIHAPIDGIILKVADKTSGTYVATNEFLYEIVPINTRMEIVVDLNPADINQVTLGDEVTIKLDSLPFTKYGTMQGKLRQVSEDVLTDDVYGKEGLAYRGWIDITSVDGIRNKPEEFRLQPGLSLEANIQTDKRALISYILFPIAKALDESFREP</sequence>
<dbReference type="Proteomes" id="UP000279760">
    <property type="component" value="Chromosome 2"/>
</dbReference>
<dbReference type="PANTHER" id="PTHR30386:SF26">
    <property type="entry name" value="TRANSPORT PROTEIN COMB"/>
    <property type="match status" value="1"/>
</dbReference>
<keyword evidence="3 9" id="KW-0813">Transport</keyword>
<keyword evidence="4 9" id="KW-1003">Cell membrane</keyword>
<dbReference type="RefSeq" id="WP_124941543.1">
    <property type="nucleotide sequence ID" value="NZ_CP033578.1"/>
</dbReference>
<keyword evidence="5 9" id="KW-0997">Cell inner membrane</keyword>
<evidence type="ECO:0000256" key="2">
    <source>
        <dbReference type="ARBA" id="ARBA00009477"/>
    </source>
</evidence>
<dbReference type="InterPro" id="IPR058982">
    <property type="entry name" value="Beta-barrel_AprE"/>
</dbReference>
<evidence type="ECO:0000256" key="8">
    <source>
        <dbReference type="ARBA" id="ARBA00023136"/>
    </source>
</evidence>